<organism evidence="2 3">
    <name type="scientific">Roseiterribacter gracilis</name>
    <dbReference type="NCBI Taxonomy" id="2812848"/>
    <lineage>
        <taxon>Bacteria</taxon>
        <taxon>Pseudomonadati</taxon>
        <taxon>Pseudomonadota</taxon>
        <taxon>Alphaproteobacteria</taxon>
        <taxon>Rhodospirillales</taxon>
        <taxon>Roseiterribacteraceae</taxon>
        <taxon>Roseiterribacter</taxon>
    </lineage>
</organism>
<dbReference type="RefSeq" id="WP_420245076.1">
    <property type="nucleotide sequence ID" value="NZ_BOPV01000001.1"/>
</dbReference>
<dbReference type="AlphaFoldDB" id="A0A8S8XKA3"/>
<feature type="domain" description="NADPH-dependent FMN reductase-like" evidence="1">
    <location>
        <begin position="6"/>
        <end position="150"/>
    </location>
</feature>
<evidence type="ECO:0000259" key="1">
    <source>
        <dbReference type="Pfam" id="PF03358"/>
    </source>
</evidence>
<comment type="caution">
    <text evidence="2">The sequence shown here is derived from an EMBL/GenBank/DDBJ whole genome shotgun (WGS) entry which is preliminary data.</text>
</comment>
<dbReference type="Proteomes" id="UP000681075">
    <property type="component" value="Unassembled WGS sequence"/>
</dbReference>
<evidence type="ECO:0000313" key="2">
    <source>
        <dbReference type="EMBL" id="GIL41556.1"/>
    </source>
</evidence>
<accession>A0A8S8XKA3</accession>
<name>A0A8S8XKA3_9PROT</name>
<dbReference type="SUPFAM" id="SSF52218">
    <property type="entry name" value="Flavoproteins"/>
    <property type="match status" value="1"/>
</dbReference>
<proteinExistence type="predicted"/>
<evidence type="ECO:0000313" key="3">
    <source>
        <dbReference type="Proteomes" id="UP000681075"/>
    </source>
</evidence>
<dbReference type="PANTHER" id="PTHR30543:SF21">
    <property type="entry name" value="NAD(P)H-DEPENDENT FMN REDUCTASE LOT6"/>
    <property type="match status" value="1"/>
</dbReference>
<dbReference type="Pfam" id="PF03358">
    <property type="entry name" value="FMN_red"/>
    <property type="match status" value="1"/>
</dbReference>
<dbReference type="GO" id="GO:0005829">
    <property type="term" value="C:cytosol"/>
    <property type="evidence" value="ECO:0007669"/>
    <property type="project" value="TreeGrafter"/>
</dbReference>
<dbReference type="Gene3D" id="3.40.50.360">
    <property type="match status" value="1"/>
</dbReference>
<gene>
    <name evidence="2" type="ORF">TMPK1_37930</name>
</gene>
<dbReference type="GO" id="GO:0016491">
    <property type="term" value="F:oxidoreductase activity"/>
    <property type="evidence" value="ECO:0007669"/>
    <property type="project" value="InterPro"/>
</dbReference>
<dbReference type="PANTHER" id="PTHR30543">
    <property type="entry name" value="CHROMATE REDUCTASE"/>
    <property type="match status" value="1"/>
</dbReference>
<protein>
    <submittedName>
        <fullName evidence="2">ACP phosphodiesterase</fullName>
    </submittedName>
</protein>
<dbReference type="InterPro" id="IPR029039">
    <property type="entry name" value="Flavoprotein-like_sf"/>
</dbReference>
<keyword evidence="3" id="KW-1185">Reference proteome</keyword>
<dbReference type="InterPro" id="IPR050712">
    <property type="entry name" value="NAD(P)H-dep_reductase"/>
</dbReference>
<dbReference type="GO" id="GO:0010181">
    <property type="term" value="F:FMN binding"/>
    <property type="evidence" value="ECO:0007669"/>
    <property type="project" value="TreeGrafter"/>
</dbReference>
<sequence>MDQALKAVVLVGSLRKESFTRKIAVAMRKLAPPTLACEIVEIGDLPLYNEDLEANPPAAWVKFRDAVRGANAVLFATPEYNRSIPGCLKNAIDVGSRPYGKSVFGGKAGAVVSVSPGALGGFGANVALRNTLVFLDVLTLQQPEAYIGNVKDLLDDKGDLKLDATKVFLTKFMTAFADWTKTIATR</sequence>
<reference evidence="2" key="1">
    <citation type="submission" date="2021-02" db="EMBL/GenBank/DDBJ databases">
        <title>Genome sequence of Rhodospirillales sp. strain TMPK1 isolated from soil.</title>
        <authorList>
            <person name="Nakai R."/>
            <person name="Kusada H."/>
            <person name="Tamaki H."/>
        </authorList>
    </citation>
    <scope>NUCLEOTIDE SEQUENCE</scope>
    <source>
        <strain evidence="2">TMPK1</strain>
    </source>
</reference>
<dbReference type="InterPro" id="IPR005025">
    <property type="entry name" value="FMN_Rdtase-like_dom"/>
</dbReference>
<dbReference type="EMBL" id="BOPV01000001">
    <property type="protein sequence ID" value="GIL41556.1"/>
    <property type="molecule type" value="Genomic_DNA"/>
</dbReference>